<name>A0A7K1GIB9_9FLAO</name>
<dbReference type="InterPro" id="IPR037066">
    <property type="entry name" value="Plug_dom_sf"/>
</dbReference>
<reference evidence="10 11" key="1">
    <citation type="journal article" date="2006" name="Int. J. Syst. Evol. Microbiol.">
        <title>Myroides pelagicus sp. nov., isolated from seawater in Thailand.</title>
        <authorList>
            <person name="Yoon J."/>
            <person name="Maneerat S."/>
            <person name="Kawai F."/>
            <person name="Yokota A."/>
        </authorList>
    </citation>
    <scope>NUCLEOTIDE SEQUENCE [LARGE SCALE GENOMIC DNA]</scope>
    <source>
        <strain evidence="10 11">SM1T</strain>
    </source>
</reference>
<dbReference type="PANTHER" id="PTHR30069">
    <property type="entry name" value="TONB-DEPENDENT OUTER MEMBRANE RECEPTOR"/>
    <property type="match status" value="1"/>
</dbReference>
<dbReference type="GO" id="GO:0009279">
    <property type="term" value="C:cell outer membrane"/>
    <property type="evidence" value="ECO:0007669"/>
    <property type="project" value="UniProtKB-SubCell"/>
</dbReference>
<comment type="caution">
    <text evidence="10">The sequence shown here is derived from an EMBL/GenBank/DDBJ whole genome shotgun (WGS) entry which is preliminary data.</text>
</comment>
<dbReference type="SUPFAM" id="SSF49452">
    <property type="entry name" value="Starch-binding domain-like"/>
    <property type="match status" value="1"/>
</dbReference>
<dbReference type="GO" id="GO:0015344">
    <property type="term" value="F:siderophore uptake transmembrane transporter activity"/>
    <property type="evidence" value="ECO:0007669"/>
    <property type="project" value="TreeGrafter"/>
</dbReference>
<keyword evidence="5" id="KW-0732">Signal</keyword>
<evidence type="ECO:0000259" key="9">
    <source>
        <dbReference type="Pfam" id="PF07715"/>
    </source>
</evidence>
<evidence type="ECO:0000313" key="10">
    <source>
        <dbReference type="EMBL" id="MTH28520.1"/>
    </source>
</evidence>
<comment type="subcellular location">
    <subcellularLocation>
        <location evidence="1 8">Cell outer membrane</location>
        <topology evidence="1 8">Multi-pass membrane protein</topology>
    </subcellularLocation>
</comment>
<evidence type="ECO:0000256" key="4">
    <source>
        <dbReference type="ARBA" id="ARBA00022692"/>
    </source>
</evidence>
<evidence type="ECO:0000256" key="8">
    <source>
        <dbReference type="PROSITE-ProRule" id="PRU01360"/>
    </source>
</evidence>
<evidence type="ECO:0000256" key="5">
    <source>
        <dbReference type="ARBA" id="ARBA00022729"/>
    </source>
</evidence>
<organism evidence="10 11">
    <name type="scientific">Myroides pelagicus</name>
    <dbReference type="NCBI Taxonomy" id="270914"/>
    <lineage>
        <taxon>Bacteria</taxon>
        <taxon>Pseudomonadati</taxon>
        <taxon>Bacteroidota</taxon>
        <taxon>Flavobacteriia</taxon>
        <taxon>Flavobacteriales</taxon>
        <taxon>Flavobacteriaceae</taxon>
        <taxon>Myroides</taxon>
    </lineage>
</organism>
<dbReference type="InterPro" id="IPR039426">
    <property type="entry name" value="TonB-dep_rcpt-like"/>
</dbReference>
<evidence type="ECO:0000256" key="7">
    <source>
        <dbReference type="ARBA" id="ARBA00023237"/>
    </source>
</evidence>
<keyword evidence="3 8" id="KW-1134">Transmembrane beta strand</keyword>
<sequence length="810" mass="90485">MFKIDKKYVLSWLFFLLLYVTNGVAQSGGIIKGVVLLDNGQSAIGATVEVKGLGVLAVTDEQGAFSISNLTTGSYEVLVTYFGKEPVSKSVKVSDSAMSSLHYVLDVDQVHHLSEVVMTMKSENEKAKRAIVKAEIVDTKAVQEQAVTLVEMMNRSAGIRVRQSGGLGSNTNIVLNGFQGKSIKLLKDGIPLDYLGAGYNISSTPVNMMERVEVYKGVLPTTIGADALGGAINMVSKKVNDRSVAVSYELGSFNTHRVSFNFNHTSDDNRFFIGTDLFYNYSDNNYRVDARVVNPETATVDVERVRLFHNRYRQFYSELYGGVYNLSWADELRFGINSFLVKRDNQFAALMERPFGASYAEEKAVAIPTLRYKKSFDEGKGQLDQFFAYSEIKGKQVDTLRGSYDWHGQYHPPINTGSVGESGRPTLANLTFTNFTSRTGLSYQLSDRHRIDMNVVINDYLRKGSDVYGPTSIGDHPVDLLSLPAEYTKVVGAIGWNGVFVNEFIESLLQVKYYMTSARGQEVNGRTGYLKDQTSRAESSKFGIAQSLKLNITEASYLRLSGELATRLPDQTEILGDGSYILSNTSIKPEQSINFNVGFTSQLGQKWTVEGNGFYRLTEDMILTAPINLIFAQSTNVESVKGIGVELDLSYVPWSWLTFQGNITYQDYRLFDIQEPLMKYLEGARLRNTPYLFSNLGATFQFSNVLSRQDALRAYYNFSYVHAYYLNYIPKDAEPGGLLGLWGKAKVDAPNIIPSQAVHNLGVLWKPKQSLPLTINVECKNILDSNIYDNFKIQNAGRSFHVKLSYMLNY</sequence>
<dbReference type="Pfam" id="PF07715">
    <property type="entry name" value="Plug"/>
    <property type="match status" value="1"/>
</dbReference>
<gene>
    <name evidence="10" type="ORF">GJV77_01075</name>
</gene>
<dbReference type="GO" id="GO:0030246">
    <property type="term" value="F:carbohydrate binding"/>
    <property type="evidence" value="ECO:0007669"/>
    <property type="project" value="InterPro"/>
</dbReference>
<keyword evidence="6 8" id="KW-0472">Membrane</keyword>
<dbReference type="Gene3D" id="2.40.170.20">
    <property type="entry name" value="TonB-dependent receptor, beta-barrel domain"/>
    <property type="match status" value="1"/>
</dbReference>
<dbReference type="AlphaFoldDB" id="A0A7K1GIB9"/>
<dbReference type="Pfam" id="PF13715">
    <property type="entry name" value="CarbopepD_reg_2"/>
    <property type="match status" value="1"/>
</dbReference>
<comment type="similarity">
    <text evidence="8">Belongs to the TonB-dependent receptor family.</text>
</comment>
<feature type="domain" description="TonB-dependent receptor plug" evidence="9">
    <location>
        <begin position="134"/>
        <end position="231"/>
    </location>
</feature>
<dbReference type="GO" id="GO:0044718">
    <property type="term" value="P:siderophore transmembrane transport"/>
    <property type="evidence" value="ECO:0007669"/>
    <property type="project" value="TreeGrafter"/>
</dbReference>
<accession>A0A7K1GIB9</accession>
<keyword evidence="2 8" id="KW-0813">Transport</keyword>
<evidence type="ECO:0000256" key="6">
    <source>
        <dbReference type="ARBA" id="ARBA00023136"/>
    </source>
</evidence>
<dbReference type="OrthoDB" id="9812892at2"/>
<protein>
    <submittedName>
        <fullName evidence="10">TonB-dependent receptor plug domain-containing protein</fullName>
    </submittedName>
</protein>
<dbReference type="InterPro" id="IPR013784">
    <property type="entry name" value="Carb-bd-like_fold"/>
</dbReference>
<evidence type="ECO:0000256" key="3">
    <source>
        <dbReference type="ARBA" id="ARBA00022452"/>
    </source>
</evidence>
<dbReference type="RefSeq" id="WP_155034513.1">
    <property type="nucleotide sequence ID" value="NZ_JBHTIG010000038.1"/>
</dbReference>
<evidence type="ECO:0000256" key="2">
    <source>
        <dbReference type="ARBA" id="ARBA00022448"/>
    </source>
</evidence>
<dbReference type="PANTHER" id="PTHR30069:SF29">
    <property type="entry name" value="HEMOGLOBIN AND HEMOGLOBIN-HAPTOGLOBIN-BINDING PROTEIN 1-RELATED"/>
    <property type="match status" value="1"/>
</dbReference>
<dbReference type="InterPro" id="IPR012910">
    <property type="entry name" value="Plug_dom"/>
</dbReference>
<keyword evidence="7 8" id="KW-0998">Cell outer membrane</keyword>
<keyword evidence="10" id="KW-0675">Receptor</keyword>
<dbReference type="Gene3D" id="2.60.40.1120">
    <property type="entry name" value="Carboxypeptidase-like, regulatory domain"/>
    <property type="match status" value="1"/>
</dbReference>
<dbReference type="Gene3D" id="2.170.130.10">
    <property type="entry name" value="TonB-dependent receptor, plug domain"/>
    <property type="match status" value="1"/>
</dbReference>
<dbReference type="Proteomes" id="UP000488936">
    <property type="component" value="Unassembled WGS sequence"/>
</dbReference>
<dbReference type="InterPro" id="IPR036942">
    <property type="entry name" value="Beta-barrel_TonB_sf"/>
</dbReference>
<dbReference type="SUPFAM" id="SSF56935">
    <property type="entry name" value="Porins"/>
    <property type="match status" value="1"/>
</dbReference>
<proteinExistence type="inferred from homology"/>
<dbReference type="PROSITE" id="PS52016">
    <property type="entry name" value="TONB_DEPENDENT_REC_3"/>
    <property type="match status" value="1"/>
</dbReference>
<keyword evidence="4 8" id="KW-0812">Transmembrane</keyword>
<dbReference type="EMBL" id="WMJY01000002">
    <property type="protein sequence ID" value="MTH28520.1"/>
    <property type="molecule type" value="Genomic_DNA"/>
</dbReference>
<evidence type="ECO:0000256" key="1">
    <source>
        <dbReference type="ARBA" id="ARBA00004571"/>
    </source>
</evidence>
<evidence type="ECO:0000313" key="11">
    <source>
        <dbReference type="Proteomes" id="UP000488936"/>
    </source>
</evidence>
<keyword evidence="11" id="KW-1185">Reference proteome</keyword>